<protein>
    <submittedName>
        <fullName evidence="3">RAB6A</fullName>
    </submittedName>
</protein>
<dbReference type="Proteomes" id="UP000507470">
    <property type="component" value="Unassembled WGS sequence"/>
</dbReference>
<keyword evidence="1" id="KW-0547">Nucleotide-binding</keyword>
<dbReference type="SUPFAM" id="SSF52540">
    <property type="entry name" value="P-loop containing nucleoside triphosphate hydrolases"/>
    <property type="match status" value="1"/>
</dbReference>
<dbReference type="GO" id="GO:0003924">
    <property type="term" value="F:GTPase activity"/>
    <property type="evidence" value="ECO:0007669"/>
    <property type="project" value="InterPro"/>
</dbReference>
<dbReference type="GO" id="GO:0005525">
    <property type="term" value="F:GTP binding"/>
    <property type="evidence" value="ECO:0007669"/>
    <property type="project" value="UniProtKB-KW"/>
</dbReference>
<dbReference type="SMART" id="SM00175">
    <property type="entry name" value="RAB"/>
    <property type="match status" value="1"/>
</dbReference>
<dbReference type="InterPro" id="IPR005225">
    <property type="entry name" value="Small_GTP-bd"/>
</dbReference>
<name>A0A6J8BEX7_MYTCO</name>
<dbReference type="EMBL" id="CACVKT020003176">
    <property type="protein sequence ID" value="CAC5381961.1"/>
    <property type="molecule type" value="Genomic_DNA"/>
</dbReference>
<evidence type="ECO:0000256" key="2">
    <source>
        <dbReference type="ARBA" id="ARBA00023134"/>
    </source>
</evidence>
<dbReference type="Pfam" id="PF00071">
    <property type="entry name" value="Ras"/>
    <property type="match status" value="1"/>
</dbReference>
<evidence type="ECO:0000313" key="3">
    <source>
        <dbReference type="EMBL" id="CAC5381961.1"/>
    </source>
</evidence>
<dbReference type="PRINTS" id="PR00449">
    <property type="entry name" value="RASTRNSFRMNG"/>
</dbReference>
<accession>A0A6J8BEX7</accession>
<keyword evidence="2" id="KW-0342">GTP-binding</keyword>
<dbReference type="PROSITE" id="PS51419">
    <property type="entry name" value="RAB"/>
    <property type="match status" value="1"/>
</dbReference>
<dbReference type="PANTHER" id="PTHR47977">
    <property type="entry name" value="RAS-RELATED PROTEIN RAB"/>
    <property type="match status" value="1"/>
</dbReference>
<reference evidence="3 4" key="1">
    <citation type="submission" date="2020-06" db="EMBL/GenBank/DDBJ databases">
        <authorList>
            <person name="Li R."/>
            <person name="Bekaert M."/>
        </authorList>
    </citation>
    <scope>NUCLEOTIDE SEQUENCE [LARGE SCALE GENOMIC DNA]</scope>
    <source>
        <strain evidence="4">wild</strain>
    </source>
</reference>
<sequence length="190" mass="21744">MSERVNVMFIGDTAVGKTSLIDYFNSGKQDPLIYSTTDVLTYTINLGSSLLNIRVFDTPGQKIFEPKVIPFYPTCTVFVFVYDKTYRPSLDKIDYLYEIVNDHVHSEACEFFLVGNKIDEREKEVVSTQEGLNKKKQLNMQLFIETSAVTGENIDTLFKVITETVRKKQEEKGSTVFLKDHQPEKSKCPC</sequence>
<dbReference type="PROSITE" id="PS51421">
    <property type="entry name" value="RAS"/>
    <property type="match status" value="1"/>
</dbReference>
<organism evidence="3 4">
    <name type="scientific">Mytilus coruscus</name>
    <name type="common">Sea mussel</name>
    <dbReference type="NCBI Taxonomy" id="42192"/>
    <lineage>
        <taxon>Eukaryota</taxon>
        <taxon>Metazoa</taxon>
        <taxon>Spiralia</taxon>
        <taxon>Lophotrochozoa</taxon>
        <taxon>Mollusca</taxon>
        <taxon>Bivalvia</taxon>
        <taxon>Autobranchia</taxon>
        <taxon>Pteriomorphia</taxon>
        <taxon>Mytilida</taxon>
        <taxon>Mytiloidea</taxon>
        <taxon>Mytilidae</taxon>
        <taxon>Mytilinae</taxon>
        <taxon>Mytilus</taxon>
    </lineage>
</organism>
<gene>
    <name evidence="3" type="ORF">MCOR_17841</name>
</gene>
<proteinExistence type="predicted"/>
<dbReference type="OrthoDB" id="265044at2759"/>
<evidence type="ECO:0000256" key="1">
    <source>
        <dbReference type="ARBA" id="ARBA00022741"/>
    </source>
</evidence>
<dbReference type="SMART" id="SM00173">
    <property type="entry name" value="RAS"/>
    <property type="match status" value="1"/>
</dbReference>
<dbReference type="AlphaFoldDB" id="A0A6J8BEX7"/>
<dbReference type="InterPro" id="IPR050227">
    <property type="entry name" value="Rab"/>
</dbReference>
<evidence type="ECO:0000313" key="4">
    <source>
        <dbReference type="Proteomes" id="UP000507470"/>
    </source>
</evidence>
<dbReference type="SMART" id="SM00174">
    <property type="entry name" value="RHO"/>
    <property type="match status" value="1"/>
</dbReference>
<dbReference type="InterPro" id="IPR027417">
    <property type="entry name" value="P-loop_NTPase"/>
</dbReference>
<dbReference type="Gene3D" id="3.40.50.300">
    <property type="entry name" value="P-loop containing nucleotide triphosphate hydrolases"/>
    <property type="match status" value="1"/>
</dbReference>
<dbReference type="InterPro" id="IPR001806">
    <property type="entry name" value="Small_GTPase"/>
</dbReference>
<keyword evidence="4" id="KW-1185">Reference proteome</keyword>
<dbReference type="CDD" id="cd00154">
    <property type="entry name" value="Rab"/>
    <property type="match status" value="1"/>
</dbReference>
<dbReference type="NCBIfam" id="TIGR00231">
    <property type="entry name" value="small_GTP"/>
    <property type="match status" value="1"/>
</dbReference>